<dbReference type="InterPro" id="IPR011009">
    <property type="entry name" value="Kinase-like_dom_sf"/>
</dbReference>
<reference evidence="5" key="1">
    <citation type="submission" date="2025-08" db="UniProtKB">
        <authorList>
            <consortium name="RefSeq"/>
        </authorList>
    </citation>
    <scope>IDENTIFICATION</scope>
    <source>
        <tissue evidence="5">Muscle</tissue>
    </source>
</reference>
<gene>
    <name evidence="5" type="primary">LOC111084392</name>
</gene>
<evidence type="ECO:0000256" key="1">
    <source>
        <dbReference type="ARBA" id="ARBA00022741"/>
    </source>
</evidence>
<organism evidence="4 5">
    <name type="scientific">Limulus polyphemus</name>
    <name type="common">Atlantic horseshoe crab</name>
    <dbReference type="NCBI Taxonomy" id="6850"/>
    <lineage>
        <taxon>Eukaryota</taxon>
        <taxon>Metazoa</taxon>
        <taxon>Ecdysozoa</taxon>
        <taxon>Arthropoda</taxon>
        <taxon>Chelicerata</taxon>
        <taxon>Merostomata</taxon>
        <taxon>Xiphosura</taxon>
        <taxon>Limulidae</taxon>
        <taxon>Limulus</taxon>
    </lineage>
</organism>
<dbReference type="GeneID" id="111084392"/>
<proteinExistence type="predicted"/>
<name>A0ABM1RZM1_LIMPO</name>
<dbReference type="InterPro" id="IPR008271">
    <property type="entry name" value="Ser/Thr_kinase_AS"/>
</dbReference>
<dbReference type="Pfam" id="PF00069">
    <property type="entry name" value="Pkinase"/>
    <property type="match status" value="1"/>
</dbReference>
<evidence type="ECO:0000313" key="5">
    <source>
        <dbReference type="RefSeq" id="XP_022236826.1"/>
    </source>
</evidence>
<dbReference type="Proteomes" id="UP000694941">
    <property type="component" value="Unplaced"/>
</dbReference>
<evidence type="ECO:0000259" key="3">
    <source>
        <dbReference type="PROSITE" id="PS50011"/>
    </source>
</evidence>
<dbReference type="SMART" id="SM00220">
    <property type="entry name" value="S_TKc"/>
    <property type="match status" value="1"/>
</dbReference>
<accession>A0ABM1RZM1</accession>
<dbReference type="Gene3D" id="1.10.510.10">
    <property type="entry name" value="Transferase(Phosphotransferase) domain 1"/>
    <property type="match status" value="1"/>
</dbReference>
<dbReference type="PROSITE" id="PS00108">
    <property type="entry name" value="PROTEIN_KINASE_ST"/>
    <property type="match status" value="1"/>
</dbReference>
<evidence type="ECO:0000256" key="2">
    <source>
        <dbReference type="ARBA" id="ARBA00022840"/>
    </source>
</evidence>
<evidence type="ECO:0000313" key="4">
    <source>
        <dbReference type="Proteomes" id="UP000694941"/>
    </source>
</evidence>
<dbReference type="RefSeq" id="XP_022236826.1">
    <property type="nucleotide sequence ID" value="XM_022381118.1"/>
</dbReference>
<dbReference type="PROSITE" id="PS50011">
    <property type="entry name" value="PROTEIN_KINASE_DOM"/>
    <property type="match status" value="1"/>
</dbReference>
<keyword evidence="2" id="KW-0067">ATP-binding</keyword>
<keyword evidence="4" id="KW-1185">Reference proteome</keyword>
<keyword evidence="1" id="KW-0547">Nucleotide-binding</keyword>
<sequence>MVMEKHGSGMDLFEFIDRNPHLDEPLASYIFRQIVAALVHLHKLNIIHRDVKDENVILDQFFHAKLIDFGSATFLSPGKYYSTFCGTMEYCSPEVLVGNK</sequence>
<protein>
    <submittedName>
        <fullName evidence="5">PAS domain-containing serine/threonine-protein kinase-like</fullName>
    </submittedName>
</protein>
<dbReference type="PANTHER" id="PTHR24346:SF51">
    <property type="entry name" value="PAS DOMAIN-CONTAINING SERINE_THREONINE-PROTEIN KINASE"/>
    <property type="match status" value="1"/>
</dbReference>
<feature type="domain" description="Protein kinase" evidence="3">
    <location>
        <begin position="1"/>
        <end position="100"/>
    </location>
</feature>
<dbReference type="SUPFAM" id="SSF56112">
    <property type="entry name" value="Protein kinase-like (PK-like)"/>
    <property type="match status" value="1"/>
</dbReference>
<dbReference type="PANTHER" id="PTHR24346">
    <property type="entry name" value="MAP/MICROTUBULE AFFINITY-REGULATING KINASE"/>
    <property type="match status" value="1"/>
</dbReference>
<dbReference type="InterPro" id="IPR000719">
    <property type="entry name" value="Prot_kinase_dom"/>
</dbReference>